<evidence type="ECO:0000313" key="3">
    <source>
        <dbReference type="EMBL" id="MCY6369501.1"/>
    </source>
</evidence>
<feature type="transmembrane region" description="Helical" evidence="1">
    <location>
        <begin position="348"/>
        <end position="366"/>
    </location>
</feature>
<dbReference type="SUPFAM" id="SSF103190">
    <property type="entry name" value="Sensory domain-like"/>
    <property type="match status" value="2"/>
</dbReference>
<dbReference type="InterPro" id="IPR029787">
    <property type="entry name" value="Nucleotide_cyclase"/>
</dbReference>
<dbReference type="InterPro" id="IPR000160">
    <property type="entry name" value="GGDEF_dom"/>
</dbReference>
<dbReference type="Gene3D" id="3.30.450.20">
    <property type="entry name" value="PAS domain"/>
    <property type="match status" value="2"/>
</dbReference>
<feature type="transmembrane region" description="Helical" evidence="1">
    <location>
        <begin position="21"/>
        <end position="39"/>
    </location>
</feature>
<dbReference type="Gene3D" id="3.30.70.270">
    <property type="match status" value="1"/>
</dbReference>
<sequence length="540" mass="63416">MYKRNLSTALKSRKKDIIQNFTIIFLLLSLLGFIIFSIFKYNHIKSERIILEKAQKNLVSLQNNIIGTSFYSITSDLKYLTSQYYIHNNLLNPNELNILANEWLNFAKNQKIYDQIRLIDENGNEKIRINYDNGNPQIIPKSELQNKQHRYYFKETIKLGKGQMFISKFDLNIEHSVIEKPLKPMIRFATPIFNNNGERKGIIIINYLGKYIINQFNYISENTDGQTFLLNPDSYWLFNSNDINKEWGFMFNEKKEISFKNEFPNAWDRINKYSTGQFYTPKGLFTFSTIYPLKINFNCNNCTLDAALATLHKDYWKIVSYTPFNKEISYFSSINIWEILFKEFFKNYYIFIITGTLALIISYLIIANKISSEEITVYATYDMMTQTFNRRAGIELLEKKFEAGKKESEYLTICFTDINDLKIVNDTLGHEKGDELIKTVVNSIKENIRESDFIIRLGGDEFLIAFPKTTYNETEEIWIKILQNISEINANESRNYLVSVSHGLAQYIPDADVTLDELIREADEKMYIEKNIIKTKNLKK</sequence>
<dbReference type="Proteomes" id="UP001079657">
    <property type="component" value="Unassembled WGS sequence"/>
</dbReference>
<dbReference type="SMART" id="SM00267">
    <property type="entry name" value="GGDEF"/>
    <property type="match status" value="1"/>
</dbReference>
<dbReference type="CDD" id="cd01949">
    <property type="entry name" value="GGDEF"/>
    <property type="match status" value="1"/>
</dbReference>
<dbReference type="PANTHER" id="PTHR45138:SF23">
    <property type="entry name" value="SIGNALING PROTEIN"/>
    <property type="match status" value="1"/>
</dbReference>
<evidence type="ECO:0000256" key="1">
    <source>
        <dbReference type="SAM" id="Phobius"/>
    </source>
</evidence>
<evidence type="ECO:0000259" key="2">
    <source>
        <dbReference type="PROSITE" id="PS50887"/>
    </source>
</evidence>
<dbReference type="InterPro" id="IPR050469">
    <property type="entry name" value="Diguanylate_Cyclase"/>
</dbReference>
<proteinExistence type="predicted"/>
<dbReference type="PANTHER" id="PTHR45138">
    <property type="entry name" value="REGULATORY COMPONENTS OF SENSORY TRANSDUCTION SYSTEM"/>
    <property type="match status" value="1"/>
</dbReference>
<dbReference type="CDD" id="cd18773">
    <property type="entry name" value="PDC1_HK_sensor"/>
    <property type="match status" value="1"/>
</dbReference>
<protein>
    <submittedName>
        <fullName evidence="3">Sensor domain-containing diguanylate cyclase</fullName>
    </submittedName>
</protein>
<keyword evidence="1" id="KW-1133">Transmembrane helix</keyword>
<accession>A0ABT4CKC7</accession>
<dbReference type="PROSITE" id="PS50887">
    <property type="entry name" value="GGDEF"/>
    <property type="match status" value="1"/>
</dbReference>
<name>A0ABT4CKC7_9CLOT</name>
<dbReference type="Pfam" id="PF00990">
    <property type="entry name" value="GGDEF"/>
    <property type="match status" value="1"/>
</dbReference>
<gene>
    <name evidence="3" type="ORF">OXH55_02420</name>
</gene>
<dbReference type="NCBIfam" id="TIGR00254">
    <property type="entry name" value="GGDEF"/>
    <property type="match status" value="1"/>
</dbReference>
<dbReference type="EMBL" id="JAPQES010000001">
    <property type="protein sequence ID" value="MCY6369501.1"/>
    <property type="molecule type" value="Genomic_DNA"/>
</dbReference>
<feature type="domain" description="GGDEF" evidence="2">
    <location>
        <begin position="409"/>
        <end position="540"/>
    </location>
</feature>
<evidence type="ECO:0000313" key="4">
    <source>
        <dbReference type="Proteomes" id="UP001079657"/>
    </source>
</evidence>
<dbReference type="InterPro" id="IPR048760">
    <property type="entry name" value="VP0354-like_sensor_dom"/>
</dbReference>
<keyword evidence="1" id="KW-0472">Membrane</keyword>
<organism evidence="3 4">
    <name type="scientific">Clostridium ganghwense</name>
    <dbReference type="NCBI Taxonomy" id="312089"/>
    <lineage>
        <taxon>Bacteria</taxon>
        <taxon>Bacillati</taxon>
        <taxon>Bacillota</taxon>
        <taxon>Clostridia</taxon>
        <taxon>Eubacteriales</taxon>
        <taxon>Clostridiaceae</taxon>
        <taxon>Clostridium</taxon>
    </lineage>
</organism>
<dbReference type="Pfam" id="PF21623">
    <property type="entry name" value="HK_sensor_dom_bact"/>
    <property type="match status" value="1"/>
</dbReference>
<dbReference type="SUPFAM" id="SSF55073">
    <property type="entry name" value="Nucleotide cyclase"/>
    <property type="match status" value="1"/>
</dbReference>
<dbReference type="InterPro" id="IPR029151">
    <property type="entry name" value="Sensor-like_sf"/>
</dbReference>
<keyword evidence="4" id="KW-1185">Reference proteome</keyword>
<dbReference type="RefSeq" id="WP_268047880.1">
    <property type="nucleotide sequence ID" value="NZ_JAPQES010000001.1"/>
</dbReference>
<reference evidence="3" key="1">
    <citation type="submission" date="2022-12" db="EMBL/GenBank/DDBJ databases">
        <authorList>
            <person name="Wang J."/>
        </authorList>
    </citation>
    <scope>NUCLEOTIDE SEQUENCE</scope>
    <source>
        <strain evidence="3">HY-42-06</strain>
    </source>
</reference>
<dbReference type="InterPro" id="IPR043128">
    <property type="entry name" value="Rev_trsase/Diguanyl_cyclase"/>
</dbReference>
<comment type="caution">
    <text evidence="3">The sequence shown here is derived from an EMBL/GenBank/DDBJ whole genome shotgun (WGS) entry which is preliminary data.</text>
</comment>
<keyword evidence="1" id="KW-0812">Transmembrane</keyword>